<keyword evidence="1" id="KW-0805">Transcription regulation</keyword>
<reference evidence="6" key="1">
    <citation type="submission" date="2018-12" db="EMBL/GenBank/DDBJ databases">
        <title>Genome sequence of Peanibacillus sp.</title>
        <authorList>
            <person name="Subramani G."/>
            <person name="Srinivasan S."/>
            <person name="Kim M.K."/>
        </authorList>
    </citation>
    <scope>NUCLEOTIDE SEQUENCE [LARGE SCALE GENOMIC DNA]</scope>
    <source>
        <strain evidence="6">18JY67-1</strain>
    </source>
</reference>
<evidence type="ECO:0000256" key="3">
    <source>
        <dbReference type="ARBA" id="ARBA00023163"/>
    </source>
</evidence>
<proteinExistence type="predicted"/>
<organism evidence="5 6">
    <name type="scientific">Paenibacillus albus</name>
    <dbReference type="NCBI Taxonomy" id="2495582"/>
    <lineage>
        <taxon>Bacteria</taxon>
        <taxon>Bacillati</taxon>
        <taxon>Bacillota</taxon>
        <taxon>Bacilli</taxon>
        <taxon>Bacillales</taxon>
        <taxon>Paenibacillaceae</taxon>
        <taxon>Paenibacillus</taxon>
    </lineage>
</organism>
<dbReference type="OrthoDB" id="9807321at2"/>
<evidence type="ECO:0000256" key="2">
    <source>
        <dbReference type="ARBA" id="ARBA00023125"/>
    </source>
</evidence>
<evidence type="ECO:0000256" key="1">
    <source>
        <dbReference type="ARBA" id="ARBA00023015"/>
    </source>
</evidence>
<dbReference type="AlphaFoldDB" id="A0A3S8ZZR0"/>
<name>A0A3S8ZZR0_9BACL</name>
<dbReference type="SUPFAM" id="SSF46689">
    <property type="entry name" value="Homeodomain-like"/>
    <property type="match status" value="2"/>
</dbReference>
<keyword evidence="2" id="KW-0238">DNA-binding</keyword>
<dbReference type="PANTHER" id="PTHR43280">
    <property type="entry name" value="ARAC-FAMILY TRANSCRIPTIONAL REGULATOR"/>
    <property type="match status" value="1"/>
</dbReference>
<dbReference type="EMBL" id="CP034437">
    <property type="protein sequence ID" value="AZN38999.1"/>
    <property type="molecule type" value="Genomic_DNA"/>
</dbReference>
<dbReference type="KEGG" id="palb:EJC50_04455"/>
<dbReference type="Pfam" id="PF12833">
    <property type="entry name" value="HTH_18"/>
    <property type="match status" value="1"/>
</dbReference>
<gene>
    <name evidence="5" type="ORF">EJC50_04455</name>
</gene>
<evidence type="ECO:0000313" key="6">
    <source>
        <dbReference type="Proteomes" id="UP000272528"/>
    </source>
</evidence>
<evidence type="ECO:0000313" key="5">
    <source>
        <dbReference type="EMBL" id="AZN38999.1"/>
    </source>
</evidence>
<dbReference type="GO" id="GO:0043565">
    <property type="term" value="F:sequence-specific DNA binding"/>
    <property type="evidence" value="ECO:0007669"/>
    <property type="project" value="InterPro"/>
</dbReference>
<evidence type="ECO:0000259" key="4">
    <source>
        <dbReference type="PROSITE" id="PS01124"/>
    </source>
</evidence>
<dbReference type="SMART" id="SM00342">
    <property type="entry name" value="HTH_ARAC"/>
    <property type="match status" value="1"/>
</dbReference>
<accession>A0A3S8ZZR0</accession>
<dbReference type="Gene3D" id="1.10.10.60">
    <property type="entry name" value="Homeodomain-like"/>
    <property type="match status" value="2"/>
</dbReference>
<dbReference type="GO" id="GO:0003700">
    <property type="term" value="F:DNA-binding transcription factor activity"/>
    <property type="evidence" value="ECO:0007669"/>
    <property type="project" value="InterPro"/>
</dbReference>
<keyword evidence="3" id="KW-0804">Transcription</keyword>
<dbReference type="Proteomes" id="UP000272528">
    <property type="component" value="Chromosome"/>
</dbReference>
<feature type="domain" description="HTH araC/xylS-type" evidence="4">
    <location>
        <begin position="173"/>
        <end position="271"/>
    </location>
</feature>
<protein>
    <submittedName>
        <fullName evidence="5">AraC family transcriptional regulator</fullName>
    </submittedName>
</protein>
<sequence>MAYSYEQLAQDFARIPVEIHGVFRTELEASQIYDGHNTRPTTKCALILGLRGQAEFRFEKSESFKLEQGLVLLGGLGKRLDITTGPEGFEYILVHYLPYGVQMEEARSLTEVALLHAEPDPEQLQLMDRITQAASTLDSLGPLEKKTLFYQLLNKVLQSERHFQNKDSYTAIDESLLFIHTHFAQPLTLSLLAERCDMKAKYFSYLFRKYVGLGPIDYLIRYRMNRANELLSTGQFSVADVARSVGYLDAYYFSRLFKKHIGISPGAVGLYRRRNHPL</sequence>
<dbReference type="InterPro" id="IPR009057">
    <property type="entry name" value="Homeodomain-like_sf"/>
</dbReference>
<keyword evidence="6" id="KW-1185">Reference proteome</keyword>
<dbReference type="PANTHER" id="PTHR43280:SF11">
    <property type="entry name" value="RCS-SPECIFIC HTH-TYPE TRANSCRIPTIONAL ACTIVATOR RCLR"/>
    <property type="match status" value="1"/>
</dbReference>
<dbReference type="InterPro" id="IPR018060">
    <property type="entry name" value="HTH_AraC"/>
</dbReference>
<dbReference type="RefSeq" id="WP_126012873.1">
    <property type="nucleotide sequence ID" value="NZ_CP034437.1"/>
</dbReference>
<dbReference type="PROSITE" id="PS01124">
    <property type="entry name" value="HTH_ARAC_FAMILY_2"/>
    <property type="match status" value="1"/>
</dbReference>